<gene>
    <name evidence="1" type="ORF">PSON_ATCC_30995.1.T2100012</name>
</gene>
<dbReference type="Proteomes" id="UP000692954">
    <property type="component" value="Unassembled WGS sequence"/>
</dbReference>
<organism evidence="1 2">
    <name type="scientific">Paramecium sonneborni</name>
    <dbReference type="NCBI Taxonomy" id="65129"/>
    <lineage>
        <taxon>Eukaryota</taxon>
        <taxon>Sar</taxon>
        <taxon>Alveolata</taxon>
        <taxon>Ciliophora</taxon>
        <taxon>Intramacronucleata</taxon>
        <taxon>Oligohymenophorea</taxon>
        <taxon>Peniculida</taxon>
        <taxon>Parameciidae</taxon>
        <taxon>Paramecium</taxon>
    </lineage>
</organism>
<dbReference type="EMBL" id="CAJJDN010000210">
    <property type="protein sequence ID" value="CAD8129197.1"/>
    <property type="molecule type" value="Genomic_DNA"/>
</dbReference>
<protein>
    <submittedName>
        <fullName evidence="1">Uncharacterized protein</fullName>
    </submittedName>
</protein>
<dbReference type="AlphaFoldDB" id="A0A8S1RP76"/>
<sequence length="40" mass="4915">MLEKDDYSSLQRGVLFFSPIRMYFMNFRRNLQKICMKIGH</sequence>
<evidence type="ECO:0000313" key="2">
    <source>
        <dbReference type="Proteomes" id="UP000692954"/>
    </source>
</evidence>
<comment type="caution">
    <text evidence="1">The sequence shown here is derived from an EMBL/GenBank/DDBJ whole genome shotgun (WGS) entry which is preliminary data.</text>
</comment>
<evidence type="ECO:0000313" key="1">
    <source>
        <dbReference type="EMBL" id="CAD8129197.1"/>
    </source>
</evidence>
<proteinExistence type="predicted"/>
<reference evidence="1" key="1">
    <citation type="submission" date="2021-01" db="EMBL/GenBank/DDBJ databases">
        <authorList>
            <consortium name="Genoscope - CEA"/>
            <person name="William W."/>
        </authorList>
    </citation>
    <scope>NUCLEOTIDE SEQUENCE</scope>
</reference>
<name>A0A8S1RP76_9CILI</name>
<accession>A0A8S1RP76</accession>
<keyword evidence="2" id="KW-1185">Reference proteome</keyword>